<gene>
    <name evidence="8" type="ORF">Rhopal_003897-T1</name>
</gene>
<evidence type="ECO:0000256" key="4">
    <source>
        <dbReference type="ARBA" id="ARBA00023235"/>
    </source>
</evidence>
<feature type="chain" id="PRO_5043360671" description="peptidylprolyl isomerase" evidence="6">
    <location>
        <begin position="18"/>
        <end position="105"/>
    </location>
</feature>
<evidence type="ECO:0000313" key="8">
    <source>
        <dbReference type="EMBL" id="GJN90883.1"/>
    </source>
</evidence>
<dbReference type="EC" id="5.2.1.8" evidence="2 5"/>
<evidence type="ECO:0000256" key="3">
    <source>
        <dbReference type="ARBA" id="ARBA00023110"/>
    </source>
</evidence>
<dbReference type="Pfam" id="PF00254">
    <property type="entry name" value="FKBP_C"/>
    <property type="match status" value="1"/>
</dbReference>
<dbReference type="Proteomes" id="UP001342314">
    <property type="component" value="Unassembled WGS sequence"/>
</dbReference>
<evidence type="ECO:0000256" key="6">
    <source>
        <dbReference type="SAM" id="SignalP"/>
    </source>
</evidence>
<protein>
    <recommendedName>
        <fullName evidence="2 5">peptidylprolyl isomerase</fullName>
        <ecNumber evidence="2 5">5.2.1.8</ecNumber>
    </recommendedName>
</protein>
<evidence type="ECO:0000259" key="7">
    <source>
        <dbReference type="PROSITE" id="PS50059"/>
    </source>
</evidence>
<dbReference type="PROSITE" id="PS50059">
    <property type="entry name" value="FKBP_PPIASE"/>
    <property type="match status" value="1"/>
</dbReference>
<feature type="domain" description="PPIase FKBP-type" evidence="7">
    <location>
        <begin position="48"/>
        <end position="95"/>
    </location>
</feature>
<dbReference type="PANTHER" id="PTHR45779:SF7">
    <property type="entry name" value="PEPTIDYLPROLYL ISOMERASE"/>
    <property type="match status" value="1"/>
</dbReference>
<reference evidence="8 9" key="1">
    <citation type="submission" date="2021-12" db="EMBL/GenBank/DDBJ databases">
        <title>High titer production of polyol ester of fatty acids by Rhodotorula paludigena BS15 towards product separation-free biomass refinery.</title>
        <authorList>
            <person name="Mano J."/>
            <person name="Ono H."/>
            <person name="Tanaka T."/>
            <person name="Naito K."/>
            <person name="Sushida H."/>
            <person name="Ike M."/>
            <person name="Tokuyasu K."/>
            <person name="Kitaoka M."/>
        </authorList>
    </citation>
    <scope>NUCLEOTIDE SEQUENCE [LARGE SCALE GENOMIC DNA]</scope>
    <source>
        <strain evidence="8 9">BS15</strain>
    </source>
</reference>
<evidence type="ECO:0000256" key="2">
    <source>
        <dbReference type="ARBA" id="ARBA00013194"/>
    </source>
</evidence>
<organism evidence="8 9">
    <name type="scientific">Rhodotorula paludigena</name>
    <dbReference type="NCBI Taxonomy" id="86838"/>
    <lineage>
        <taxon>Eukaryota</taxon>
        <taxon>Fungi</taxon>
        <taxon>Dikarya</taxon>
        <taxon>Basidiomycota</taxon>
        <taxon>Pucciniomycotina</taxon>
        <taxon>Microbotryomycetes</taxon>
        <taxon>Sporidiobolales</taxon>
        <taxon>Sporidiobolaceae</taxon>
        <taxon>Rhodotorula</taxon>
    </lineage>
</organism>
<evidence type="ECO:0000313" key="9">
    <source>
        <dbReference type="Proteomes" id="UP001342314"/>
    </source>
</evidence>
<keyword evidence="3 5" id="KW-0697">Rotamase</keyword>
<accession>A0AAV5GKZ4</accession>
<dbReference type="EMBL" id="BQKY01000007">
    <property type="protein sequence ID" value="GJN90883.1"/>
    <property type="molecule type" value="Genomic_DNA"/>
</dbReference>
<evidence type="ECO:0000256" key="1">
    <source>
        <dbReference type="ARBA" id="ARBA00000971"/>
    </source>
</evidence>
<dbReference type="GO" id="GO:0003755">
    <property type="term" value="F:peptidyl-prolyl cis-trans isomerase activity"/>
    <property type="evidence" value="ECO:0007669"/>
    <property type="project" value="UniProtKB-KW"/>
</dbReference>
<dbReference type="PANTHER" id="PTHR45779">
    <property type="entry name" value="PEPTIDYLPROLYL ISOMERASE"/>
    <property type="match status" value="1"/>
</dbReference>
<dbReference type="SUPFAM" id="SSF54534">
    <property type="entry name" value="FKBP-like"/>
    <property type="match status" value="1"/>
</dbReference>
<keyword evidence="6" id="KW-0732">Signal</keyword>
<feature type="signal peptide" evidence="6">
    <location>
        <begin position="1"/>
        <end position="17"/>
    </location>
</feature>
<evidence type="ECO:0000256" key="5">
    <source>
        <dbReference type="PROSITE-ProRule" id="PRU00277"/>
    </source>
</evidence>
<dbReference type="InterPro" id="IPR001179">
    <property type="entry name" value="PPIase_FKBP_dom"/>
</dbReference>
<keyword evidence="4 5" id="KW-0413">Isomerase</keyword>
<dbReference type="AlphaFoldDB" id="A0AAV5GKZ4"/>
<proteinExistence type="predicted"/>
<name>A0AAV5GKZ4_9BASI</name>
<dbReference type="GO" id="GO:0005783">
    <property type="term" value="C:endoplasmic reticulum"/>
    <property type="evidence" value="ECO:0007669"/>
    <property type="project" value="TreeGrafter"/>
</dbReference>
<sequence length="105" mass="11329">MLSVGVLLLGTTSYVAASSAAQPAGDLSGLQIDVTHKPSPCYIKSAKGDKLAMHYDGRLDSGKEFDSSRKRGQPFVFKVGAGQVIKGWDQGLLDMVRRRLNFDSL</sequence>
<dbReference type="Gene3D" id="3.10.50.40">
    <property type="match status" value="1"/>
</dbReference>
<dbReference type="InterPro" id="IPR044609">
    <property type="entry name" value="FKBP2/11"/>
</dbReference>
<dbReference type="InterPro" id="IPR046357">
    <property type="entry name" value="PPIase_dom_sf"/>
</dbReference>
<keyword evidence="9" id="KW-1185">Reference proteome</keyword>
<comment type="catalytic activity">
    <reaction evidence="1 5">
        <text>[protein]-peptidylproline (omega=180) = [protein]-peptidylproline (omega=0)</text>
        <dbReference type="Rhea" id="RHEA:16237"/>
        <dbReference type="Rhea" id="RHEA-COMP:10747"/>
        <dbReference type="Rhea" id="RHEA-COMP:10748"/>
        <dbReference type="ChEBI" id="CHEBI:83833"/>
        <dbReference type="ChEBI" id="CHEBI:83834"/>
        <dbReference type="EC" id="5.2.1.8"/>
    </reaction>
</comment>
<comment type="caution">
    <text evidence="8">The sequence shown here is derived from an EMBL/GenBank/DDBJ whole genome shotgun (WGS) entry which is preliminary data.</text>
</comment>